<keyword evidence="1" id="KW-0489">Methyltransferase</keyword>
<keyword evidence="1" id="KW-0808">Transferase</keyword>
<proteinExistence type="predicted"/>
<comment type="caution">
    <text evidence="1">The sequence shown here is derived from an EMBL/GenBank/DDBJ whole genome shotgun (WGS) entry which is preliminary data.</text>
</comment>
<protein>
    <submittedName>
        <fullName evidence="1">S-adenosyl-L-methionine-dependent methyltransferase</fullName>
    </submittedName>
</protein>
<dbReference type="Proteomes" id="UP001055072">
    <property type="component" value="Unassembled WGS sequence"/>
</dbReference>
<evidence type="ECO:0000313" key="1">
    <source>
        <dbReference type="EMBL" id="KAI0088859.1"/>
    </source>
</evidence>
<accession>A0ACB8U3X3</accession>
<evidence type="ECO:0000313" key="2">
    <source>
        <dbReference type="Proteomes" id="UP001055072"/>
    </source>
</evidence>
<keyword evidence="2" id="KW-1185">Reference proteome</keyword>
<reference evidence="1" key="1">
    <citation type="journal article" date="2021" name="Environ. Microbiol.">
        <title>Gene family expansions and transcriptome signatures uncover fungal adaptations to wood decay.</title>
        <authorList>
            <person name="Hage H."/>
            <person name="Miyauchi S."/>
            <person name="Viragh M."/>
            <person name="Drula E."/>
            <person name="Min B."/>
            <person name="Chaduli D."/>
            <person name="Navarro D."/>
            <person name="Favel A."/>
            <person name="Norest M."/>
            <person name="Lesage-Meessen L."/>
            <person name="Balint B."/>
            <person name="Merenyi Z."/>
            <person name="de Eugenio L."/>
            <person name="Morin E."/>
            <person name="Martinez A.T."/>
            <person name="Baldrian P."/>
            <person name="Stursova M."/>
            <person name="Martinez M.J."/>
            <person name="Novotny C."/>
            <person name="Magnuson J.K."/>
            <person name="Spatafora J.W."/>
            <person name="Maurice S."/>
            <person name="Pangilinan J."/>
            <person name="Andreopoulos W."/>
            <person name="LaButti K."/>
            <person name="Hundley H."/>
            <person name="Na H."/>
            <person name="Kuo A."/>
            <person name="Barry K."/>
            <person name="Lipzen A."/>
            <person name="Henrissat B."/>
            <person name="Riley R."/>
            <person name="Ahrendt S."/>
            <person name="Nagy L.G."/>
            <person name="Grigoriev I.V."/>
            <person name="Martin F."/>
            <person name="Rosso M.N."/>
        </authorList>
    </citation>
    <scope>NUCLEOTIDE SEQUENCE</scope>
    <source>
        <strain evidence="1">CBS 384.51</strain>
    </source>
</reference>
<gene>
    <name evidence="1" type="ORF">BDY19DRAFT_985325</name>
</gene>
<sequence>MSNLFTPLQELRALATFINDSIDEIEQVCSKTGKEFPSLHDPSGLEQEEIFAVPEVAKASNILVSAASQLVAAVRPPTVTFFCQASLFHIPSALGVAIKAHVPEILREAGPQGLRVKDIAAFTGINSDKLAHILGLLASNYIFREIIPDTFTNNRLSAGLDTGKNVKDIIADPGSKYDGTGSRTALWECMTTDGLRSSGHFADVIFDPQLTNSGEPNHTAFNLAYKTDLPYFGWLSKPEHAYESKRFAVAMHSISALTAPRVITKGFDWKSLPKGSVVVDVAGGIGSHTMILAKEFNHLRYIVQDRAAVMHQEAPRFWNQELPEAISSGRVQLQGQNTHDMFGPQPIHNAAAFFLRAIIHDWSDDYSIKILSQLRAAATPDTRLIVIDSVIPYACGDHDLSSNIEGAKNVRPSAPAPLLPNYGVANLMTYLMDMHMTACLNGQERTVPHFARIFERSGWKLVRVHTEGHNFHDIKMIGVPAEA</sequence>
<dbReference type="EMBL" id="MU274912">
    <property type="protein sequence ID" value="KAI0088859.1"/>
    <property type="molecule type" value="Genomic_DNA"/>
</dbReference>
<name>A0ACB8U3X3_9APHY</name>
<organism evidence="1 2">
    <name type="scientific">Irpex rosettiformis</name>
    <dbReference type="NCBI Taxonomy" id="378272"/>
    <lineage>
        <taxon>Eukaryota</taxon>
        <taxon>Fungi</taxon>
        <taxon>Dikarya</taxon>
        <taxon>Basidiomycota</taxon>
        <taxon>Agaricomycotina</taxon>
        <taxon>Agaricomycetes</taxon>
        <taxon>Polyporales</taxon>
        <taxon>Irpicaceae</taxon>
        <taxon>Irpex</taxon>
    </lineage>
</organism>